<keyword evidence="6" id="KW-0812">Transmembrane</keyword>
<keyword evidence="6" id="KW-1133">Transmembrane helix</keyword>
<dbReference type="InterPro" id="IPR052206">
    <property type="entry name" value="Retinol_saturase"/>
</dbReference>
<dbReference type="SUPFAM" id="SSF51905">
    <property type="entry name" value="FAD/NAD(P)-binding domain"/>
    <property type="match status" value="1"/>
</dbReference>
<keyword evidence="2" id="KW-0732">Signal</keyword>
<keyword evidence="4" id="KW-0521">NADP</keyword>
<dbReference type="Gene3D" id="3.50.50.60">
    <property type="entry name" value="FAD/NAD(P)-binding domain"/>
    <property type="match status" value="2"/>
</dbReference>
<evidence type="ECO:0000256" key="2">
    <source>
        <dbReference type="ARBA" id="ARBA00022729"/>
    </source>
</evidence>
<organism evidence="8">
    <name type="scientific">uncultured delta proteobacterium</name>
    <dbReference type="NCBI Taxonomy" id="34034"/>
    <lineage>
        <taxon>Bacteria</taxon>
        <taxon>Deltaproteobacteria</taxon>
        <taxon>environmental samples</taxon>
    </lineage>
</organism>
<dbReference type="PANTHER" id="PTHR46091:SF3">
    <property type="entry name" value="AMINE OXIDASE DOMAIN-CONTAINING PROTEIN"/>
    <property type="match status" value="1"/>
</dbReference>
<evidence type="ECO:0000313" key="8">
    <source>
        <dbReference type="EMBL" id="SBV92684.1"/>
    </source>
</evidence>
<feature type="transmembrane region" description="Helical" evidence="6">
    <location>
        <begin position="472"/>
        <end position="494"/>
    </location>
</feature>
<evidence type="ECO:0000259" key="7">
    <source>
        <dbReference type="Pfam" id="PF01593"/>
    </source>
</evidence>
<dbReference type="InterPro" id="IPR002937">
    <property type="entry name" value="Amino_oxidase"/>
</dbReference>
<dbReference type="GO" id="GO:0051786">
    <property type="term" value="F:all-trans-retinol 13,14-reductase activity"/>
    <property type="evidence" value="ECO:0007669"/>
    <property type="project" value="UniProtKB-EC"/>
</dbReference>
<evidence type="ECO:0000256" key="5">
    <source>
        <dbReference type="ARBA" id="ARBA00023027"/>
    </source>
</evidence>
<dbReference type="EMBL" id="FLUQ01000001">
    <property type="protein sequence ID" value="SBV92684.1"/>
    <property type="molecule type" value="Genomic_DNA"/>
</dbReference>
<keyword evidence="5" id="KW-0520">NAD</keyword>
<name>A0A212J001_9DELT</name>
<keyword evidence="8" id="KW-0560">Oxidoreductase</keyword>
<sequence length="503" mass="54662">MAKKLTATVVGGGVSGMTAALILARFGHEVTLVERSPVLGLTVRGFSRDGVYFDTGLHRTGGLGENGPFTQYLKFLGLGDLPVVWYEEDAFETVRFGNQGRDIALPVGYEATKQRLHSLFPDEKQGIDAYLDAVRRVYNSAPFIHEATDIRAAFAEEDAYDTFEGFVNSRVRDPILRAVFSAYSMLLGYSPKEVSFLQHARVMASAIDSAATFAGGGAALADGFARRLEEAGVRIITGNGVSRVNFSSGGSIEGVTLDSGDMFDADTVIYTGHPYYLLNIVHDGVFAPVFTRYLRTPAETPSAYMLFGVSDKPLFPNNGCNLFYCRDTDFSSVFSPAHNPLEGPFHITTRPGTGLPRGKRMIEAAGEGYAVTAIMAGSFASYLRWKDTRSGERGPRYAEFKAEKLDEFREALYVACPETASVRFLDGATPLTFRDYTHSPSGSVYGRKHTLMQHNPQPATRVPGLWLAGQSIVAPGVLGAVISAFLTCGFIVGAEELHAELNR</sequence>
<reference evidence="8" key="1">
    <citation type="submission" date="2016-04" db="EMBL/GenBank/DDBJ databases">
        <authorList>
            <person name="Evans L.H."/>
            <person name="Alamgir A."/>
            <person name="Owens N."/>
            <person name="Weber N.D."/>
            <person name="Virtaneva K."/>
            <person name="Barbian K."/>
            <person name="Babar A."/>
            <person name="Rosenke K."/>
        </authorList>
    </citation>
    <scope>NUCLEOTIDE SEQUENCE</scope>
    <source>
        <strain evidence="8">86</strain>
    </source>
</reference>
<feature type="domain" description="Amine oxidase" evidence="7">
    <location>
        <begin position="14"/>
        <end position="278"/>
    </location>
</feature>
<dbReference type="AlphaFoldDB" id="A0A212J001"/>
<accession>A0A212J001</accession>
<protein>
    <submittedName>
        <fullName evidence="8">Putative All-trans-retinol 13,14-reductase</fullName>
        <ecNumber evidence="8">1.3.99.23</ecNumber>
    </submittedName>
</protein>
<dbReference type="EC" id="1.3.99.23" evidence="8"/>
<evidence type="ECO:0000256" key="3">
    <source>
        <dbReference type="ARBA" id="ARBA00022827"/>
    </source>
</evidence>
<dbReference type="PANTHER" id="PTHR46091">
    <property type="entry name" value="BLR7054 PROTEIN"/>
    <property type="match status" value="1"/>
</dbReference>
<dbReference type="InterPro" id="IPR036188">
    <property type="entry name" value="FAD/NAD-bd_sf"/>
</dbReference>
<keyword evidence="1" id="KW-0285">Flavoprotein</keyword>
<evidence type="ECO:0000256" key="4">
    <source>
        <dbReference type="ARBA" id="ARBA00022857"/>
    </source>
</evidence>
<keyword evidence="6" id="KW-0472">Membrane</keyword>
<dbReference type="Pfam" id="PF01593">
    <property type="entry name" value="Amino_oxidase"/>
    <property type="match status" value="1"/>
</dbReference>
<evidence type="ECO:0000256" key="1">
    <source>
        <dbReference type="ARBA" id="ARBA00022630"/>
    </source>
</evidence>
<keyword evidence="3" id="KW-0274">FAD</keyword>
<evidence type="ECO:0000256" key="6">
    <source>
        <dbReference type="SAM" id="Phobius"/>
    </source>
</evidence>
<proteinExistence type="predicted"/>
<gene>
    <name evidence="8" type="ORF">KL86DPRO_10403</name>
</gene>